<name>A0ABN1JFX7_9CLOT</name>
<gene>
    <name evidence="2" type="ORF">GCM10008906_16940</name>
</gene>
<dbReference type="RefSeq" id="WP_343760733.1">
    <property type="nucleotide sequence ID" value="NZ_BAAACG010000008.1"/>
</dbReference>
<dbReference type="InterPro" id="IPR027417">
    <property type="entry name" value="P-loop_NTPase"/>
</dbReference>
<feature type="domain" description="CobW/HypB/UreG nucleotide-binding" evidence="1">
    <location>
        <begin position="5"/>
        <end position="176"/>
    </location>
</feature>
<dbReference type="CDD" id="cd03112">
    <property type="entry name" value="CobW-like"/>
    <property type="match status" value="1"/>
</dbReference>
<sequence length="303" mass="34683">MSTKVNIISGFLGAGKTTFLKKVISNMEGKIALIENEFGDVGIDGDLVKNKFTVKEIYAGCICCSLVNDLKKGIKELILNYNPDNIFIEPSGVGSLSQIVKSCENFSQNSDFDIEINNLITIVDVSTFQDYSENFGSFYLDQIKNANIILFSHINEVEHNEFQTVISKIRLYNEKAFILEEDWYLNDGKNIIEIINGFKTCNVEVKEKRRLLPASRVFNTVSCSNLRVFSKEEFGKILSFFSSKEHGFILRAKGMIQLKNNKFIYFDYTPYHNSLKYLDKCDETKIVVIGNKLKKQEILEIFR</sequence>
<dbReference type="EMBL" id="BAAACG010000008">
    <property type="protein sequence ID" value="GAA0738897.1"/>
    <property type="molecule type" value="Genomic_DNA"/>
</dbReference>
<proteinExistence type="predicted"/>
<keyword evidence="3" id="KW-1185">Reference proteome</keyword>
<reference evidence="2 3" key="1">
    <citation type="journal article" date="2019" name="Int. J. Syst. Evol. Microbiol.">
        <title>The Global Catalogue of Microorganisms (GCM) 10K type strain sequencing project: providing services to taxonomists for standard genome sequencing and annotation.</title>
        <authorList>
            <consortium name="The Broad Institute Genomics Platform"/>
            <consortium name="The Broad Institute Genome Sequencing Center for Infectious Disease"/>
            <person name="Wu L."/>
            <person name="Ma J."/>
        </authorList>
    </citation>
    <scope>NUCLEOTIDE SEQUENCE [LARGE SCALE GENOMIC DNA]</scope>
    <source>
        <strain evidence="2 3">JCM 1407</strain>
    </source>
</reference>
<dbReference type="SUPFAM" id="SSF52540">
    <property type="entry name" value="P-loop containing nucleoside triphosphate hydrolases"/>
    <property type="match status" value="1"/>
</dbReference>
<evidence type="ECO:0000313" key="3">
    <source>
        <dbReference type="Proteomes" id="UP001501510"/>
    </source>
</evidence>
<dbReference type="SUPFAM" id="SSF90002">
    <property type="entry name" value="Hypothetical protein YjiA, C-terminal domain"/>
    <property type="match status" value="1"/>
</dbReference>
<accession>A0ABN1JFX7</accession>
<dbReference type="InterPro" id="IPR003495">
    <property type="entry name" value="CobW/HypB/UreG_nucleotide-bd"/>
</dbReference>
<dbReference type="Pfam" id="PF02492">
    <property type="entry name" value="cobW"/>
    <property type="match status" value="1"/>
</dbReference>
<evidence type="ECO:0000313" key="2">
    <source>
        <dbReference type="EMBL" id="GAA0738897.1"/>
    </source>
</evidence>
<organism evidence="2 3">
    <name type="scientific">Clostridium oceanicum</name>
    <dbReference type="NCBI Taxonomy" id="1543"/>
    <lineage>
        <taxon>Bacteria</taxon>
        <taxon>Bacillati</taxon>
        <taxon>Bacillota</taxon>
        <taxon>Clostridia</taxon>
        <taxon>Eubacteriales</taxon>
        <taxon>Clostridiaceae</taxon>
        <taxon>Clostridium</taxon>
    </lineage>
</organism>
<protein>
    <submittedName>
        <fullName evidence="2">GTP-binding protein</fullName>
    </submittedName>
</protein>
<evidence type="ECO:0000259" key="1">
    <source>
        <dbReference type="Pfam" id="PF02492"/>
    </source>
</evidence>
<dbReference type="Proteomes" id="UP001501510">
    <property type="component" value="Unassembled WGS sequence"/>
</dbReference>
<comment type="caution">
    <text evidence="2">The sequence shown here is derived from an EMBL/GenBank/DDBJ whole genome shotgun (WGS) entry which is preliminary data.</text>
</comment>
<dbReference type="PANTHER" id="PTHR13748:SF62">
    <property type="entry name" value="COBW DOMAIN-CONTAINING PROTEIN"/>
    <property type="match status" value="1"/>
</dbReference>
<dbReference type="Gene3D" id="3.40.50.300">
    <property type="entry name" value="P-loop containing nucleotide triphosphate hydrolases"/>
    <property type="match status" value="1"/>
</dbReference>
<dbReference type="InterPro" id="IPR051316">
    <property type="entry name" value="Zinc-reg_GTPase_activator"/>
</dbReference>
<dbReference type="PANTHER" id="PTHR13748">
    <property type="entry name" value="COBW-RELATED"/>
    <property type="match status" value="1"/>
</dbReference>